<comment type="caution">
    <text evidence="1">The sequence shown here is derived from an EMBL/GenBank/DDBJ whole genome shotgun (WGS) entry which is preliminary data.</text>
</comment>
<accession>A0AC60PSG7</accession>
<reference evidence="1 2" key="1">
    <citation type="journal article" date="2020" name="Cell">
        <title>Large-Scale Comparative Analyses of Tick Genomes Elucidate Their Genetic Diversity and Vector Capacities.</title>
        <authorList>
            <consortium name="Tick Genome and Microbiome Consortium (TIGMIC)"/>
            <person name="Jia N."/>
            <person name="Wang J."/>
            <person name="Shi W."/>
            <person name="Du L."/>
            <person name="Sun Y."/>
            <person name="Zhan W."/>
            <person name="Jiang J.F."/>
            <person name="Wang Q."/>
            <person name="Zhang B."/>
            <person name="Ji P."/>
            <person name="Bell-Sakyi L."/>
            <person name="Cui X.M."/>
            <person name="Yuan T.T."/>
            <person name="Jiang B.G."/>
            <person name="Yang W.F."/>
            <person name="Lam T.T."/>
            <person name="Chang Q.C."/>
            <person name="Ding S.J."/>
            <person name="Wang X.J."/>
            <person name="Zhu J.G."/>
            <person name="Ruan X.D."/>
            <person name="Zhao L."/>
            <person name="Wei J.T."/>
            <person name="Ye R.Z."/>
            <person name="Que T.C."/>
            <person name="Du C.H."/>
            <person name="Zhou Y.H."/>
            <person name="Cheng J.X."/>
            <person name="Dai P.F."/>
            <person name="Guo W.B."/>
            <person name="Han X.H."/>
            <person name="Huang E.J."/>
            <person name="Li L.F."/>
            <person name="Wei W."/>
            <person name="Gao Y.C."/>
            <person name="Liu J.Z."/>
            <person name="Shao H.Z."/>
            <person name="Wang X."/>
            <person name="Wang C.C."/>
            <person name="Yang T.C."/>
            <person name="Huo Q.B."/>
            <person name="Li W."/>
            <person name="Chen H.Y."/>
            <person name="Chen S.E."/>
            <person name="Zhou L.G."/>
            <person name="Ni X.B."/>
            <person name="Tian J.H."/>
            <person name="Sheng Y."/>
            <person name="Liu T."/>
            <person name="Pan Y.S."/>
            <person name="Xia L.Y."/>
            <person name="Li J."/>
            <person name="Zhao F."/>
            <person name="Cao W.C."/>
        </authorList>
    </citation>
    <scope>NUCLEOTIDE SEQUENCE [LARGE SCALE GENOMIC DNA]</scope>
    <source>
        <strain evidence="1">Iper-2018</strain>
    </source>
</reference>
<evidence type="ECO:0000313" key="1">
    <source>
        <dbReference type="EMBL" id="KAG0423792.1"/>
    </source>
</evidence>
<keyword evidence="2" id="KW-1185">Reference proteome</keyword>
<proteinExistence type="predicted"/>
<name>A0AC60PSG7_IXOPE</name>
<evidence type="ECO:0000313" key="2">
    <source>
        <dbReference type="Proteomes" id="UP000805193"/>
    </source>
</evidence>
<organism evidence="1 2">
    <name type="scientific">Ixodes persulcatus</name>
    <name type="common">Taiga tick</name>
    <dbReference type="NCBI Taxonomy" id="34615"/>
    <lineage>
        <taxon>Eukaryota</taxon>
        <taxon>Metazoa</taxon>
        <taxon>Ecdysozoa</taxon>
        <taxon>Arthropoda</taxon>
        <taxon>Chelicerata</taxon>
        <taxon>Arachnida</taxon>
        <taxon>Acari</taxon>
        <taxon>Parasitiformes</taxon>
        <taxon>Ixodida</taxon>
        <taxon>Ixodoidea</taxon>
        <taxon>Ixodidae</taxon>
        <taxon>Ixodinae</taxon>
        <taxon>Ixodes</taxon>
    </lineage>
</organism>
<dbReference type="Proteomes" id="UP000805193">
    <property type="component" value="Unassembled WGS sequence"/>
</dbReference>
<sequence length="424" mass="45246">MCARMGHSKAVKQSPDLSQLSDEQFEDILKELAQCKSAARSSSLVRCLRRGVRDREEAPPSLHGAPHRSLQDLPQCTRAAGRGRPGRPGGPPCEAETPPGDARPALNNGTAHRDDLAAKPTAVELLETKTFLLESEATGPRAGGRPGKGKKGRNHAEETVRLARHIEGNRGDDAIDALVAFICSEDKAGKGPNGLDRKLKAAPRRARHPPRERERPFSPSFYSDQGAEPEEGPGRPDVSSYSDVDQVQEEFRLVTKKQRRRGKEALPRRPPCPAPVTPPSEPSSPSDGGGGTRPSPRPTPPTSYADVARMPRGGCRTPPPVLPPPPVVLLGGASLPPCGPLGQITFGFDVNEQLVRMTLDGPRPPDPLGSFNYADVVHFLGSAWNRAFQSNKRDPGGGSGGPDCGEAGTACYYRDASAPGRPDS</sequence>
<protein>
    <submittedName>
        <fullName evidence="1">Uncharacterized protein</fullName>
    </submittedName>
</protein>
<gene>
    <name evidence="1" type="ORF">HPB47_000449</name>
</gene>
<dbReference type="EMBL" id="JABSTQ010010055">
    <property type="protein sequence ID" value="KAG0423792.1"/>
    <property type="molecule type" value="Genomic_DNA"/>
</dbReference>